<dbReference type="OrthoDB" id="597270at2"/>
<accession>A0A0A2H4Y2</accession>
<dbReference type="InterPro" id="IPR001173">
    <property type="entry name" value="Glyco_trans_2-like"/>
</dbReference>
<dbReference type="InterPro" id="IPR050834">
    <property type="entry name" value="Glycosyltransf_2"/>
</dbReference>
<dbReference type="GO" id="GO:0016740">
    <property type="term" value="F:transferase activity"/>
    <property type="evidence" value="ECO:0007669"/>
    <property type="project" value="UniProtKB-KW"/>
</dbReference>
<dbReference type="PATRIC" id="fig|1300343.5.peg.1524"/>
<evidence type="ECO:0000313" key="3">
    <source>
        <dbReference type="Proteomes" id="UP000030140"/>
    </source>
</evidence>
<dbReference type="PANTHER" id="PTHR43685:SF2">
    <property type="entry name" value="GLYCOSYLTRANSFERASE 2-LIKE DOMAIN-CONTAINING PROTEIN"/>
    <property type="match status" value="1"/>
</dbReference>
<dbReference type="CDD" id="cd00761">
    <property type="entry name" value="Glyco_tranf_GTA_type"/>
    <property type="match status" value="1"/>
</dbReference>
<protein>
    <submittedName>
        <fullName evidence="2">Family 2 glycosyl transferase</fullName>
    </submittedName>
</protein>
<proteinExistence type="predicted"/>
<gene>
    <name evidence="2" type="ORF">NV36_13170</name>
</gene>
<organism evidence="2 3">
    <name type="scientific">Dokdonia donghaensis DSW-1</name>
    <dbReference type="NCBI Taxonomy" id="1300343"/>
    <lineage>
        <taxon>Bacteria</taxon>
        <taxon>Pseudomonadati</taxon>
        <taxon>Bacteroidota</taxon>
        <taxon>Flavobacteriia</taxon>
        <taxon>Flavobacteriales</taxon>
        <taxon>Flavobacteriaceae</taxon>
        <taxon>Dokdonia</taxon>
    </lineage>
</organism>
<evidence type="ECO:0000313" key="2">
    <source>
        <dbReference type="EMBL" id="KGO07695.1"/>
    </source>
</evidence>
<dbReference type="PANTHER" id="PTHR43685">
    <property type="entry name" value="GLYCOSYLTRANSFERASE"/>
    <property type="match status" value="1"/>
</dbReference>
<comment type="caution">
    <text evidence="2">The sequence shown here is derived from an EMBL/GenBank/DDBJ whole genome shotgun (WGS) entry which is preliminary data.</text>
</comment>
<keyword evidence="3" id="KW-1185">Reference proteome</keyword>
<dbReference type="EMBL" id="JSAQ01000001">
    <property type="protein sequence ID" value="KGO07695.1"/>
    <property type="molecule type" value="Genomic_DNA"/>
</dbReference>
<feature type="domain" description="Glycosyltransferase 2-like" evidence="1">
    <location>
        <begin position="5"/>
        <end position="124"/>
    </location>
</feature>
<reference evidence="2 3" key="1">
    <citation type="submission" date="2014-10" db="EMBL/GenBank/DDBJ databases">
        <title>Draft genome sequence of the proteorhodopsin-containing marine bacterium Dokdonia donghaensis.</title>
        <authorList>
            <person name="Gomez-Consarnau L."/>
            <person name="Gonzalez J.M."/>
            <person name="Riedel T."/>
            <person name="Jaenicke S."/>
            <person name="Wagner-Doebler I."/>
            <person name="Fuhrman J.A."/>
        </authorList>
    </citation>
    <scope>NUCLEOTIDE SEQUENCE [LARGE SCALE GENOMIC DNA]</scope>
    <source>
        <strain evidence="2 3">DSW-1</strain>
    </source>
</reference>
<dbReference type="Proteomes" id="UP000030140">
    <property type="component" value="Unassembled WGS sequence"/>
</dbReference>
<dbReference type="SUPFAM" id="SSF53448">
    <property type="entry name" value="Nucleotide-diphospho-sugar transferases"/>
    <property type="match status" value="1"/>
</dbReference>
<keyword evidence="2" id="KW-0808">Transferase</keyword>
<dbReference type="Gene3D" id="3.90.550.10">
    <property type="entry name" value="Spore Coat Polysaccharide Biosynthesis Protein SpsA, Chain A"/>
    <property type="match status" value="1"/>
</dbReference>
<evidence type="ECO:0000259" key="1">
    <source>
        <dbReference type="Pfam" id="PF00535"/>
    </source>
</evidence>
<dbReference type="AlphaFoldDB" id="A0A0A2H4Y2"/>
<dbReference type="KEGG" id="ddo:I597_1515"/>
<dbReference type="Pfam" id="PF00535">
    <property type="entry name" value="Glycos_transf_2"/>
    <property type="match status" value="1"/>
</dbReference>
<dbReference type="RefSeq" id="WP_035328035.1">
    <property type="nucleotide sequence ID" value="NZ_CP015125.1"/>
</dbReference>
<sequence>MLVTAVIPCYNSQNTIERAIDSVLNQTHKVDEIIVVNDGSTDNSLQVLNNITQSNKCIKVIDQNNKGVSNARNTAIKEAKGEFILTLDADDYFEPTFVEKALHRFSENNQYGAVMCGYVRVVNEKKILSYIPSDVTLASCLLNNGALSCLLLKKSVIEVAGGYDTKMVEGYEDWDLNIRILKAGFTFGIVREVLFNYVDTPGSRTYKATPNDIELRMYMYYKYKDLYQKNASYIYQQLINQNIQLRRRQKKVKQSMSFKLGDKIIGSLIVVKHILNFKRQ</sequence>
<name>A0A0A2H4Y2_9FLAO</name>
<dbReference type="InterPro" id="IPR029044">
    <property type="entry name" value="Nucleotide-diphossugar_trans"/>
</dbReference>